<accession>A0ABN3Q3T4</accession>
<dbReference type="InterPro" id="IPR009100">
    <property type="entry name" value="AcylCoA_DH/oxidase_NM_dom_sf"/>
</dbReference>
<dbReference type="SUPFAM" id="SSF56645">
    <property type="entry name" value="Acyl-CoA dehydrogenase NM domain-like"/>
    <property type="match status" value="1"/>
</dbReference>
<evidence type="ECO:0008006" key="4">
    <source>
        <dbReference type="Google" id="ProtNLM"/>
    </source>
</evidence>
<reference evidence="2 3" key="1">
    <citation type="journal article" date="2019" name="Int. J. Syst. Evol. Microbiol.">
        <title>The Global Catalogue of Microorganisms (GCM) 10K type strain sequencing project: providing services to taxonomists for standard genome sequencing and annotation.</title>
        <authorList>
            <consortium name="The Broad Institute Genomics Platform"/>
            <consortium name="The Broad Institute Genome Sequencing Center for Infectious Disease"/>
            <person name="Wu L."/>
            <person name="Ma J."/>
        </authorList>
    </citation>
    <scope>NUCLEOTIDE SEQUENCE [LARGE SCALE GENOMIC DNA]</scope>
    <source>
        <strain evidence="2 3">JCM 16373</strain>
    </source>
</reference>
<dbReference type="Gene3D" id="1.10.540.10">
    <property type="entry name" value="Acyl-CoA dehydrogenase/oxidase, N-terminal domain"/>
    <property type="match status" value="1"/>
</dbReference>
<dbReference type="InterPro" id="IPR037069">
    <property type="entry name" value="AcylCoA_DH/ox_N_sf"/>
</dbReference>
<feature type="region of interest" description="Disordered" evidence="1">
    <location>
        <begin position="1"/>
        <end position="20"/>
    </location>
</feature>
<feature type="compositionally biased region" description="Pro residues" evidence="1">
    <location>
        <begin position="73"/>
        <end position="90"/>
    </location>
</feature>
<proteinExistence type="predicted"/>
<keyword evidence="3" id="KW-1185">Reference proteome</keyword>
<feature type="compositionally biased region" description="Gly residues" evidence="1">
    <location>
        <begin position="1"/>
        <end position="11"/>
    </location>
</feature>
<dbReference type="RefSeq" id="WP_344566216.1">
    <property type="nucleotide sequence ID" value="NZ_BAAARJ010000009.1"/>
</dbReference>
<name>A0ABN3Q3T4_9ACTN</name>
<dbReference type="Gene3D" id="1.20.140.10">
    <property type="entry name" value="Butyryl-CoA Dehydrogenase, subunit A, domain 3"/>
    <property type="match status" value="1"/>
</dbReference>
<gene>
    <name evidence="2" type="ORF">GCM10009863_30570</name>
</gene>
<evidence type="ECO:0000313" key="3">
    <source>
        <dbReference type="Proteomes" id="UP001501447"/>
    </source>
</evidence>
<comment type="caution">
    <text evidence="2">The sequence shown here is derived from an EMBL/GenBank/DDBJ whole genome shotgun (WGS) entry which is preliminary data.</text>
</comment>
<dbReference type="Gene3D" id="2.40.110.10">
    <property type="entry name" value="Butyryl-CoA Dehydrogenase, subunit A, domain 2"/>
    <property type="match status" value="1"/>
</dbReference>
<evidence type="ECO:0000313" key="2">
    <source>
        <dbReference type="EMBL" id="GAA2614748.1"/>
    </source>
</evidence>
<organism evidence="2 3">
    <name type="scientific">Streptomyces axinellae</name>
    <dbReference type="NCBI Taxonomy" id="552788"/>
    <lineage>
        <taxon>Bacteria</taxon>
        <taxon>Bacillati</taxon>
        <taxon>Actinomycetota</taxon>
        <taxon>Actinomycetes</taxon>
        <taxon>Kitasatosporales</taxon>
        <taxon>Streptomycetaceae</taxon>
        <taxon>Streptomyces</taxon>
    </lineage>
</organism>
<feature type="region of interest" description="Disordered" evidence="1">
    <location>
        <begin position="70"/>
        <end position="106"/>
    </location>
</feature>
<evidence type="ECO:0000256" key="1">
    <source>
        <dbReference type="SAM" id="MobiDB-lite"/>
    </source>
</evidence>
<dbReference type="Proteomes" id="UP001501447">
    <property type="component" value="Unassembled WGS sequence"/>
</dbReference>
<sequence length="470" mass="48736">MTDPFGVGGYAEGPYPEGPQVAPVAAAAHWERIARELADDLAVDAPEREGAGRPPVEEMARVRESGLLAALTPPAPTTPSSPSAPVPTSAPVPMSAGTSEDISEGGHGGMTWPFAFRIVRLLAGADSSVAELLGRHYVLSWSGRLLLPAERGLAWEARTVGKGKLLTGEIAAPVGTDSDTDAATATATGGRAAGEGLTVTTDDRGYTLSGRSTLVPGALVADRVLVSARRAGTGASRAVVLVDPADPAVTLDPVDQLLGQRLSGTGTLTFDHLHVSDGQFGDNQVLSSVTGDEHLTPPVTTLLPLALRLMTAHVVLGLAEGALAEARDATLITAHTRSTARRRHDPDTPAADPDPDLLHVYGELAAAAHVAATVVSHARGALAEGVRRGWALDAEECARIGVSVTTAEATAGESALHITARVLELADTAGLDRFWRNTRTLTTRRSPARRLRAIGEHFLYAARSVPALGA</sequence>
<protein>
    <recommendedName>
        <fullName evidence="4">Acyl-CoA dehydrogenase</fullName>
    </recommendedName>
</protein>
<dbReference type="InterPro" id="IPR046373">
    <property type="entry name" value="Acyl-CoA_Oxase/DH_mid-dom_sf"/>
</dbReference>
<dbReference type="EMBL" id="BAAARJ010000009">
    <property type="protein sequence ID" value="GAA2614748.1"/>
    <property type="molecule type" value="Genomic_DNA"/>
</dbReference>